<keyword evidence="4 6" id="KW-0175">Coiled coil</keyword>
<evidence type="ECO:0000256" key="5">
    <source>
        <dbReference type="ARBA" id="ARBA00023128"/>
    </source>
</evidence>
<proteinExistence type="inferred from homology"/>
<keyword evidence="8" id="KW-1185">Reference proteome</keyword>
<comment type="subcellular location">
    <subcellularLocation>
        <location evidence="1">Mitochondrion</location>
    </subcellularLocation>
</comment>
<dbReference type="OrthoDB" id="10045676at2759"/>
<dbReference type="PANTHER" id="PTHR48417:SF1">
    <property type="entry name" value="ATP SYNTHASE F1 SUBUNIT EPSILON"/>
    <property type="match status" value="1"/>
</dbReference>
<dbReference type="PANTHER" id="PTHR48417">
    <property type="entry name" value="ATP SYNTHASE F1 SUBUNIT EPSILON"/>
    <property type="match status" value="1"/>
</dbReference>
<evidence type="ECO:0000256" key="3">
    <source>
        <dbReference type="ARBA" id="ARBA00022946"/>
    </source>
</evidence>
<dbReference type="GO" id="GO:0042030">
    <property type="term" value="F:ATPase inhibitor activity"/>
    <property type="evidence" value="ECO:0007669"/>
    <property type="project" value="InterPro"/>
</dbReference>
<protein>
    <recommendedName>
        <fullName evidence="9">ATPase inhibitor, mitochondrial</fullName>
    </recommendedName>
</protein>
<keyword evidence="5" id="KW-0496">Mitochondrion</keyword>
<dbReference type="Pfam" id="PF04568">
    <property type="entry name" value="IATP"/>
    <property type="match status" value="1"/>
</dbReference>
<comment type="similarity">
    <text evidence="2">Belongs to the ATPase inhibitor family.</text>
</comment>
<evidence type="ECO:0000313" key="7">
    <source>
        <dbReference type="EMBL" id="CAG7725284.1"/>
    </source>
</evidence>
<dbReference type="Proteomes" id="UP000708208">
    <property type="component" value="Unassembled WGS sequence"/>
</dbReference>
<name>A0A8J2NYL0_9HEXA</name>
<dbReference type="InterPro" id="IPR007648">
    <property type="entry name" value="ATPase_inhibitor_mt"/>
</dbReference>
<evidence type="ECO:0000256" key="6">
    <source>
        <dbReference type="SAM" id="Coils"/>
    </source>
</evidence>
<dbReference type="EMBL" id="CAJVCH010119895">
    <property type="protein sequence ID" value="CAG7725284.1"/>
    <property type="molecule type" value="Genomic_DNA"/>
</dbReference>
<keyword evidence="3" id="KW-0809">Transit peptide</keyword>
<gene>
    <name evidence="7" type="ORF">AFUS01_LOCUS14250</name>
</gene>
<reference evidence="7" key="1">
    <citation type="submission" date="2021-06" db="EMBL/GenBank/DDBJ databases">
        <authorList>
            <person name="Hodson N. C."/>
            <person name="Mongue J. A."/>
            <person name="Jaron S. K."/>
        </authorList>
    </citation>
    <scope>NUCLEOTIDE SEQUENCE</scope>
</reference>
<dbReference type="GO" id="GO:0005739">
    <property type="term" value="C:mitochondrion"/>
    <property type="evidence" value="ECO:0007669"/>
    <property type="project" value="UniProtKB-SubCell"/>
</dbReference>
<sequence>MLTKIIPQFRRLPLKTRSLVAMYSSDEAGAIRAAGGSFAKKEEAQENQYFHKLQTEQLKKLKEHLHDEVADHEAEIKRLQEAIAKKKKLMEETK</sequence>
<evidence type="ECO:0000313" key="8">
    <source>
        <dbReference type="Proteomes" id="UP000708208"/>
    </source>
</evidence>
<organism evidence="7 8">
    <name type="scientific">Allacma fusca</name>
    <dbReference type="NCBI Taxonomy" id="39272"/>
    <lineage>
        <taxon>Eukaryota</taxon>
        <taxon>Metazoa</taxon>
        <taxon>Ecdysozoa</taxon>
        <taxon>Arthropoda</taxon>
        <taxon>Hexapoda</taxon>
        <taxon>Collembola</taxon>
        <taxon>Symphypleona</taxon>
        <taxon>Sminthuridae</taxon>
        <taxon>Allacma</taxon>
    </lineage>
</organism>
<evidence type="ECO:0008006" key="9">
    <source>
        <dbReference type="Google" id="ProtNLM"/>
    </source>
</evidence>
<evidence type="ECO:0000256" key="4">
    <source>
        <dbReference type="ARBA" id="ARBA00023054"/>
    </source>
</evidence>
<evidence type="ECO:0000256" key="2">
    <source>
        <dbReference type="ARBA" id="ARBA00010901"/>
    </source>
</evidence>
<feature type="coiled-coil region" evidence="6">
    <location>
        <begin position="55"/>
        <end position="92"/>
    </location>
</feature>
<accession>A0A8J2NYL0</accession>
<dbReference type="AlphaFoldDB" id="A0A8J2NYL0"/>
<comment type="caution">
    <text evidence="7">The sequence shown here is derived from an EMBL/GenBank/DDBJ whole genome shotgun (WGS) entry which is preliminary data.</text>
</comment>
<evidence type="ECO:0000256" key="1">
    <source>
        <dbReference type="ARBA" id="ARBA00004173"/>
    </source>
</evidence>